<dbReference type="EMBL" id="WYET01000008">
    <property type="protein sequence ID" value="NVN19642.1"/>
    <property type="molecule type" value="Genomic_DNA"/>
</dbReference>
<comment type="caution">
    <text evidence="16">The sequence shown here is derived from an EMBL/GenBank/DDBJ whole genome shotgun (WGS) entry which is preliminary data.</text>
</comment>
<dbReference type="CDD" id="cd00771">
    <property type="entry name" value="ThrRS_core"/>
    <property type="match status" value="1"/>
</dbReference>
<keyword evidence="5 13" id="KW-0479">Metal-binding</keyword>
<dbReference type="HAMAP" id="MF_00184">
    <property type="entry name" value="Thr_tRNA_synth"/>
    <property type="match status" value="1"/>
</dbReference>
<dbReference type="Gene3D" id="3.30.54.20">
    <property type="match status" value="1"/>
</dbReference>
<dbReference type="PANTHER" id="PTHR11451:SF44">
    <property type="entry name" value="THREONINE--TRNA LIGASE, CHLOROPLASTIC_MITOCHONDRIAL 2"/>
    <property type="match status" value="1"/>
</dbReference>
<dbReference type="InterPro" id="IPR036621">
    <property type="entry name" value="Anticodon-bd_dom_sf"/>
</dbReference>
<evidence type="ECO:0000256" key="9">
    <source>
        <dbReference type="ARBA" id="ARBA00022884"/>
    </source>
</evidence>
<evidence type="ECO:0000256" key="4">
    <source>
        <dbReference type="ARBA" id="ARBA00022598"/>
    </source>
</evidence>
<evidence type="ECO:0000256" key="12">
    <source>
        <dbReference type="ARBA" id="ARBA00049515"/>
    </source>
</evidence>
<keyword evidence="4 13" id="KW-0436">Ligase</keyword>
<dbReference type="Gene3D" id="3.30.980.10">
    <property type="entry name" value="Threonyl-trna Synthetase, Chain A, domain 2"/>
    <property type="match status" value="1"/>
</dbReference>
<dbReference type="GO" id="GO:0005737">
    <property type="term" value="C:cytoplasm"/>
    <property type="evidence" value="ECO:0007669"/>
    <property type="project" value="UniProtKB-SubCell"/>
</dbReference>
<dbReference type="InterPro" id="IPR045864">
    <property type="entry name" value="aa-tRNA-synth_II/BPL/LPL"/>
</dbReference>
<keyword evidence="17" id="KW-1185">Reference proteome</keyword>
<evidence type="ECO:0000256" key="10">
    <source>
        <dbReference type="ARBA" id="ARBA00022917"/>
    </source>
</evidence>
<dbReference type="GO" id="GO:0046872">
    <property type="term" value="F:metal ion binding"/>
    <property type="evidence" value="ECO:0007669"/>
    <property type="project" value="UniProtKB-KW"/>
</dbReference>
<evidence type="ECO:0000256" key="5">
    <source>
        <dbReference type="ARBA" id="ARBA00022723"/>
    </source>
</evidence>
<proteinExistence type="inferred from homology"/>
<keyword evidence="8 13" id="KW-0067">ATP-binding</keyword>
<keyword evidence="10 13" id="KW-0648">Protein biosynthesis</keyword>
<accession>A0A850NM50</accession>
<dbReference type="GO" id="GO:0000049">
    <property type="term" value="F:tRNA binding"/>
    <property type="evidence" value="ECO:0007669"/>
    <property type="project" value="UniProtKB-KW"/>
</dbReference>
<dbReference type="RefSeq" id="WP_176621169.1">
    <property type="nucleotide sequence ID" value="NZ_WYET01000008.1"/>
</dbReference>
<feature type="domain" description="Aminoacyl-transfer RNA synthetases class-II family profile" evidence="14">
    <location>
        <begin position="242"/>
        <end position="541"/>
    </location>
</feature>
<evidence type="ECO:0000256" key="6">
    <source>
        <dbReference type="ARBA" id="ARBA00022741"/>
    </source>
</evidence>
<evidence type="ECO:0000256" key="2">
    <source>
        <dbReference type="ARBA" id="ARBA00022490"/>
    </source>
</evidence>
<dbReference type="Pfam" id="PF07973">
    <property type="entry name" value="tRNA_SAD"/>
    <property type="match status" value="1"/>
</dbReference>
<evidence type="ECO:0000313" key="16">
    <source>
        <dbReference type="EMBL" id="NVN19642.1"/>
    </source>
</evidence>
<dbReference type="SUPFAM" id="SSF52954">
    <property type="entry name" value="Class II aaRS ABD-related"/>
    <property type="match status" value="1"/>
</dbReference>
<dbReference type="Gene3D" id="3.40.50.800">
    <property type="entry name" value="Anticodon-binding domain"/>
    <property type="match status" value="1"/>
</dbReference>
<dbReference type="Gene3D" id="3.30.930.10">
    <property type="entry name" value="Bira Bifunctional Protein, Domain 2"/>
    <property type="match status" value="1"/>
</dbReference>
<protein>
    <recommendedName>
        <fullName evidence="13">Threonine--tRNA ligase</fullName>
        <ecNumber evidence="13">6.1.1.3</ecNumber>
    </recommendedName>
    <alternativeName>
        <fullName evidence="13">Threonyl-tRNA synthetase</fullName>
        <shortName evidence="13">ThrRS</shortName>
    </alternativeName>
</protein>
<gene>
    <name evidence="13 16" type="primary">thrS</name>
    <name evidence="16" type="ORF">GUA46_14935</name>
</gene>
<comment type="subcellular location">
    <subcellularLocation>
        <location evidence="13">Cytoplasm</location>
    </subcellularLocation>
</comment>
<sequence length="646" mass="73370">MIKITLPDGAVKEVEKGTTPFSVAQSISEGLARNVISAKFNDTTVETTTPLTTDGTLTLYTWNDDEGKKAFWHSTSHVVAQALEELYPGIKLTIGPAIENGFYYDVDFGEQNISEKDFPAIEKKALEIARGKHDYQMRSVSKQEALSYYKEQGNEYKVELIENLEDGTITFCDHSTFTDLCRGGHIPNTGIIKAIKLLSVAGAYWRGDEKNTQLTRVYGISFPKQKELTEYLHLLEEAKKRDHRKLGKELELFTFSQKVGQGLPLWLPNGAALRERLEQFLKKAQKKAGYEMVVTPHIGQKELYVTSGHYAKYGEDSFQPIRTPKEDEEFLLKPMNCPHHCEIYNSHPFSYKDLPKRYAEFGTVYRYEQSGELHGLTRVRGFTQDDAHIFCTTEQLNDEFKNVIDLTLYVLNSLGFDNFTAQVSVRDLENPDKYIGNTDDWEKAEQAIINAAEEKGLNYVIESGEAAFYGPKLDFMIKDALGRNWQLGTIQVDYNLPKRFDLTYKGSDNEMHRPVMIHRAPFGSMERFVALLLEHTGGNFPLWLIPTQAIVLPVSEKHEKYAEKVLNSLENHEIRALIDNRNETVGKKIREAEIKKIPFMIIVGEQEEESATISVRRHGGEDLGGLSVDAFSDLVTTEINSTLKSF</sequence>
<dbReference type="InterPro" id="IPR004154">
    <property type="entry name" value="Anticodon-bd"/>
</dbReference>
<feature type="binding site" evidence="13">
    <location>
        <position position="337"/>
    </location>
    <ligand>
        <name>Zn(2+)</name>
        <dbReference type="ChEBI" id="CHEBI:29105"/>
        <note>catalytic</note>
    </ligand>
</feature>
<name>A0A850NM50_9FLAO</name>
<feature type="domain" description="TGS" evidence="15">
    <location>
        <begin position="1"/>
        <end position="61"/>
    </location>
</feature>
<dbReference type="SUPFAM" id="SSF81271">
    <property type="entry name" value="TGS-like"/>
    <property type="match status" value="1"/>
</dbReference>
<evidence type="ECO:0000256" key="3">
    <source>
        <dbReference type="ARBA" id="ARBA00022555"/>
    </source>
</evidence>
<dbReference type="SMART" id="SM00863">
    <property type="entry name" value="tRNA_SAD"/>
    <property type="match status" value="1"/>
</dbReference>
<feature type="binding site" evidence="13">
    <location>
        <position position="388"/>
    </location>
    <ligand>
        <name>Zn(2+)</name>
        <dbReference type="ChEBI" id="CHEBI:29105"/>
        <note>catalytic</note>
    </ligand>
</feature>
<dbReference type="InterPro" id="IPR012675">
    <property type="entry name" value="Beta-grasp_dom_sf"/>
</dbReference>
<dbReference type="PRINTS" id="PR01047">
    <property type="entry name" value="TRNASYNTHTHR"/>
</dbReference>
<dbReference type="Proteomes" id="UP000558089">
    <property type="component" value="Unassembled WGS sequence"/>
</dbReference>
<dbReference type="InterPro" id="IPR004095">
    <property type="entry name" value="TGS"/>
</dbReference>
<evidence type="ECO:0000313" key="17">
    <source>
        <dbReference type="Proteomes" id="UP000558089"/>
    </source>
</evidence>
<comment type="catalytic activity">
    <reaction evidence="12 13">
        <text>tRNA(Thr) + L-threonine + ATP = L-threonyl-tRNA(Thr) + AMP + diphosphate + H(+)</text>
        <dbReference type="Rhea" id="RHEA:24624"/>
        <dbReference type="Rhea" id="RHEA-COMP:9670"/>
        <dbReference type="Rhea" id="RHEA-COMP:9704"/>
        <dbReference type="ChEBI" id="CHEBI:15378"/>
        <dbReference type="ChEBI" id="CHEBI:30616"/>
        <dbReference type="ChEBI" id="CHEBI:33019"/>
        <dbReference type="ChEBI" id="CHEBI:57926"/>
        <dbReference type="ChEBI" id="CHEBI:78442"/>
        <dbReference type="ChEBI" id="CHEBI:78534"/>
        <dbReference type="ChEBI" id="CHEBI:456215"/>
        <dbReference type="EC" id="6.1.1.3"/>
    </reaction>
</comment>
<comment type="caution">
    <text evidence="13">Lacks conserved residue(s) required for the propagation of feature annotation.</text>
</comment>
<evidence type="ECO:0000256" key="7">
    <source>
        <dbReference type="ARBA" id="ARBA00022833"/>
    </source>
</evidence>
<keyword evidence="6 13" id="KW-0547">Nucleotide-binding</keyword>
<dbReference type="EC" id="6.1.1.3" evidence="13"/>
<dbReference type="InterPro" id="IPR002320">
    <property type="entry name" value="Thr-tRNA-ligase_IIa"/>
</dbReference>
<comment type="similarity">
    <text evidence="1 13">Belongs to the class-II aminoacyl-tRNA synthetase family.</text>
</comment>
<dbReference type="Pfam" id="PF00587">
    <property type="entry name" value="tRNA-synt_2b"/>
    <property type="match status" value="1"/>
</dbReference>
<comment type="cofactor">
    <cofactor evidence="13">
        <name>Zn(2+)</name>
        <dbReference type="ChEBI" id="CHEBI:29105"/>
    </cofactor>
    <text evidence="13">Binds 1 zinc ion per subunit.</text>
</comment>
<keyword evidence="7 13" id="KW-0862">Zinc</keyword>
<keyword evidence="11 13" id="KW-0030">Aminoacyl-tRNA synthetase</keyword>
<keyword evidence="3 13" id="KW-0820">tRNA-binding</keyword>
<dbReference type="AlphaFoldDB" id="A0A850NM50"/>
<evidence type="ECO:0000259" key="15">
    <source>
        <dbReference type="PROSITE" id="PS51880"/>
    </source>
</evidence>
<dbReference type="InterPro" id="IPR018163">
    <property type="entry name" value="Thr/Ala-tRNA-synth_IIc_edit"/>
</dbReference>
<comment type="subunit">
    <text evidence="13">Homodimer.</text>
</comment>
<dbReference type="InterPro" id="IPR047246">
    <property type="entry name" value="ThrRS_anticodon"/>
</dbReference>
<keyword evidence="2 13" id="KW-0963">Cytoplasm</keyword>
<dbReference type="Pfam" id="PF03129">
    <property type="entry name" value="HGTP_anticodon"/>
    <property type="match status" value="1"/>
</dbReference>
<organism evidence="16 17">
    <name type="scientific">Flagellimonas chongwuensis</name>
    <dbReference type="NCBI Taxonomy" id="2697365"/>
    <lineage>
        <taxon>Bacteria</taxon>
        <taxon>Pseudomonadati</taxon>
        <taxon>Bacteroidota</taxon>
        <taxon>Flavobacteriia</taxon>
        <taxon>Flavobacteriales</taxon>
        <taxon>Flavobacteriaceae</taxon>
        <taxon>Flagellimonas</taxon>
    </lineage>
</organism>
<dbReference type="SUPFAM" id="SSF55681">
    <property type="entry name" value="Class II aaRS and biotin synthetases"/>
    <property type="match status" value="1"/>
</dbReference>
<dbReference type="CDD" id="cd01667">
    <property type="entry name" value="TGS_ThrRS"/>
    <property type="match status" value="1"/>
</dbReference>
<dbReference type="CDD" id="cd00860">
    <property type="entry name" value="ThrRS_anticodon"/>
    <property type="match status" value="1"/>
</dbReference>
<dbReference type="FunFam" id="3.40.50.800:FF:000001">
    <property type="entry name" value="Threonine--tRNA ligase"/>
    <property type="match status" value="1"/>
</dbReference>
<dbReference type="NCBIfam" id="TIGR00418">
    <property type="entry name" value="thrS"/>
    <property type="match status" value="1"/>
</dbReference>
<dbReference type="InterPro" id="IPR033728">
    <property type="entry name" value="ThrRS_core"/>
</dbReference>
<dbReference type="PANTHER" id="PTHR11451">
    <property type="entry name" value="THREONINE-TRNA LIGASE"/>
    <property type="match status" value="1"/>
</dbReference>
<dbReference type="InterPro" id="IPR012947">
    <property type="entry name" value="tRNA_SAD"/>
</dbReference>
<dbReference type="FunFam" id="3.30.980.10:FF:000005">
    <property type="entry name" value="Threonyl-tRNA synthetase, mitochondrial"/>
    <property type="match status" value="1"/>
</dbReference>
<evidence type="ECO:0000256" key="8">
    <source>
        <dbReference type="ARBA" id="ARBA00022840"/>
    </source>
</evidence>
<evidence type="ECO:0000259" key="14">
    <source>
        <dbReference type="PROSITE" id="PS50862"/>
    </source>
</evidence>
<dbReference type="FunFam" id="3.30.930.10:FF:000002">
    <property type="entry name" value="Threonine--tRNA ligase"/>
    <property type="match status" value="1"/>
</dbReference>
<dbReference type="GO" id="GO:0005524">
    <property type="term" value="F:ATP binding"/>
    <property type="evidence" value="ECO:0007669"/>
    <property type="project" value="UniProtKB-UniRule"/>
</dbReference>
<dbReference type="PROSITE" id="PS50862">
    <property type="entry name" value="AA_TRNA_LIGASE_II"/>
    <property type="match status" value="1"/>
</dbReference>
<reference evidence="16 17" key="1">
    <citation type="submission" date="2020-01" db="EMBL/GenBank/DDBJ databases">
        <title>Draft Genome Analysis of Muricauda sp. HICW Isolated from coastal seawater of PR China.</title>
        <authorList>
            <person name="Chen M.-X."/>
        </authorList>
    </citation>
    <scope>NUCLEOTIDE SEQUENCE [LARGE SCALE GENOMIC DNA]</scope>
    <source>
        <strain evidence="16 17">HICW</strain>
    </source>
</reference>
<dbReference type="InterPro" id="IPR002314">
    <property type="entry name" value="aa-tRNA-synt_IIb"/>
</dbReference>
<dbReference type="InterPro" id="IPR006195">
    <property type="entry name" value="aa-tRNA-synth_II"/>
</dbReference>
<dbReference type="GO" id="GO:0004829">
    <property type="term" value="F:threonine-tRNA ligase activity"/>
    <property type="evidence" value="ECO:0007669"/>
    <property type="project" value="UniProtKB-UniRule"/>
</dbReference>
<evidence type="ECO:0000256" key="11">
    <source>
        <dbReference type="ARBA" id="ARBA00023146"/>
    </source>
</evidence>
<keyword evidence="9 13" id="KW-0694">RNA-binding</keyword>
<evidence type="ECO:0000256" key="1">
    <source>
        <dbReference type="ARBA" id="ARBA00008226"/>
    </source>
</evidence>
<dbReference type="Pfam" id="PF02824">
    <property type="entry name" value="TGS"/>
    <property type="match status" value="1"/>
</dbReference>
<dbReference type="Gene3D" id="3.10.20.30">
    <property type="match status" value="1"/>
</dbReference>
<dbReference type="SUPFAM" id="SSF55186">
    <property type="entry name" value="ThrRS/AlaRS common domain"/>
    <property type="match status" value="1"/>
</dbReference>
<dbReference type="InterPro" id="IPR012676">
    <property type="entry name" value="TGS-like"/>
</dbReference>
<dbReference type="GO" id="GO:0006435">
    <property type="term" value="P:threonyl-tRNA aminoacylation"/>
    <property type="evidence" value="ECO:0007669"/>
    <property type="project" value="UniProtKB-UniRule"/>
</dbReference>
<dbReference type="FunFam" id="3.10.20.30:FF:000005">
    <property type="entry name" value="Threonine--tRNA ligase"/>
    <property type="match status" value="1"/>
</dbReference>
<dbReference type="PROSITE" id="PS51880">
    <property type="entry name" value="TGS"/>
    <property type="match status" value="1"/>
</dbReference>
<evidence type="ECO:0000256" key="13">
    <source>
        <dbReference type="HAMAP-Rule" id="MF_00184"/>
    </source>
</evidence>
<feature type="binding site" evidence="13">
    <location>
        <position position="518"/>
    </location>
    <ligand>
        <name>Zn(2+)</name>
        <dbReference type="ChEBI" id="CHEBI:29105"/>
        <note>catalytic</note>
    </ligand>
</feature>